<evidence type="ECO:0000313" key="3">
    <source>
        <dbReference type="EMBL" id="EYU16437.1"/>
    </source>
</evidence>
<dbReference type="PATRIC" id="fig|1393736.3.peg.948"/>
<feature type="domain" description="YbhG-like alpha-helical hairpin" evidence="2">
    <location>
        <begin position="86"/>
        <end position="199"/>
    </location>
</feature>
<keyword evidence="4" id="KW-1185">Reference proteome</keyword>
<dbReference type="SUPFAM" id="SSF111369">
    <property type="entry name" value="HlyD-like secretion proteins"/>
    <property type="match status" value="2"/>
</dbReference>
<comment type="caution">
    <text evidence="3">The sequence shown here is derived from an EMBL/GenBank/DDBJ whole genome shotgun (WGS) entry which is preliminary data.</text>
</comment>
<evidence type="ECO:0000256" key="1">
    <source>
        <dbReference type="SAM" id="Coils"/>
    </source>
</evidence>
<dbReference type="Gene3D" id="2.40.50.100">
    <property type="match status" value="1"/>
</dbReference>
<feature type="coiled-coil region" evidence="1">
    <location>
        <begin position="176"/>
        <end position="203"/>
    </location>
</feature>
<dbReference type="Pfam" id="PF25881">
    <property type="entry name" value="HH_YBHG"/>
    <property type="match status" value="1"/>
</dbReference>
<sequence length="323" mass="36233">MKKRTLFTILLVILLTAMAVLFHSHNQYLLLQGEVDAPEVIVASKAKGRVIKRHIERGDDVKAGQLLITLESPELLAQVASLEAARDQAKAQLEQSLHGTREESIRNLEAGLAQAQAEYDNAVREYERIQNVASKGYVSRNDLDNAHRSRDVAYQKMQSAKAALDEGRHGDRIELRQKYAAALRQAEQQLIELRTQSDDLQVKAPVAGEVGPIPAEVGELFSANSPLVTLIRVPEAYFIYNLREDILAKVHKGDKVKLRIPALGDKEVEAEVRYISPMGDYATKRATRATGDFDLRTFEVRLYSLQPIEGLRPGMSALWRWDK</sequence>
<dbReference type="EMBL" id="JFGV01000010">
    <property type="protein sequence ID" value="EYU16437.1"/>
    <property type="molecule type" value="Genomic_DNA"/>
</dbReference>
<dbReference type="Gene3D" id="1.10.287.470">
    <property type="entry name" value="Helix hairpin bin"/>
    <property type="match status" value="2"/>
</dbReference>
<evidence type="ECO:0000259" key="2">
    <source>
        <dbReference type="Pfam" id="PF25881"/>
    </source>
</evidence>
<dbReference type="AlphaFoldDB" id="A0A022PK29"/>
<reference evidence="3 4" key="1">
    <citation type="submission" date="2014-03" db="EMBL/GenBank/DDBJ databases">
        <title>Draft Genome of Photorhabdus luminescens BA1, an Egyptian Isolate.</title>
        <authorList>
            <person name="Ghazal S."/>
            <person name="Hurst S.G.IV."/>
            <person name="Morris K."/>
            <person name="Thomas K."/>
            <person name="Tisa L.S."/>
        </authorList>
    </citation>
    <scope>NUCLEOTIDE SEQUENCE [LARGE SCALE GENOMIC DNA]</scope>
    <source>
        <strain evidence="3 4">BA1</strain>
    </source>
</reference>
<dbReference type="PANTHER" id="PTHR30438">
    <property type="entry name" value="36 KDA ANTIGEN-RELATED"/>
    <property type="match status" value="1"/>
</dbReference>
<name>A0A022PK29_9GAMM</name>
<proteinExistence type="predicted"/>
<dbReference type="Gene3D" id="2.40.30.170">
    <property type="match status" value="1"/>
</dbReference>
<feature type="coiled-coil region" evidence="1">
    <location>
        <begin position="105"/>
        <end position="132"/>
    </location>
</feature>
<protein>
    <submittedName>
        <fullName evidence="3">Multidrug resistance efflux pump</fullName>
    </submittedName>
</protein>
<dbReference type="PANTHER" id="PTHR30438:SF1">
    <property type="entry name" value="36 KDA ANTIGEN"/>
    <property type="match status" value="1"/>
</dbReference>
<dbReference type="RefSeq" id="WP_036776487.1">
    <property type="nucleotide sequence ID" value="NZ_CAWLTM010000105.1"/>
</dbReference>
<organism evidence="3 4">
    <name type="scientific">Photorhabdus aegyptia</name>
    <dbReference type="NCBI Taxonomy" id="2805098"/>
    <lineage>
        <taxon>Bacteria</taxon>
        <taxon>Pseudomonadati</taxon>
        <taxon>Pseudomonadota</taxon>
        <taxon>Gammaproteobacteria</taxon>
        <taxon>Enterobacterales</taxon>
        <taxon>Morganellaceae</taxon>
        <taxon>Photorhabdus</taxon>
    </lineage>
</organism>
<accession>A0A022PK29</accession>
<keyword evidence="1" id="KW-0175">Coiled coil</keyword>
<dbReference type="Proteomes" id="UP000023464">
    <property type="component" value="Unassembled WGS sequence"/>
</dbReference>
<gene>
    <name evidence="3" type="ORF">BA1DRAFT_00914</name>
</gene>
<dbReference type="InterPro" id="IPR059052">
    <property type="entry name" value="HH_YbhG-like"/>
</dbReference>
<evidence type="ECO:0000313" key="4">
    <source>
        <dbReference type="Proteomes" id="UP000023464"/>
    </source>
</evidence>